<dbReference type="Proteomes" id="UP000807306">
    <property type="component" value="Unassembled WGS sequence"/>
</dbReference>
<comment type="caution">
    <text evidence="2">The sequence shown here is derived from an EMBL/GenBank/DDBJ whole genome shotgun (WGS) entry which is preliminary data.</text>
</comment>
<dbReference type="InterPro" id="IPR032710">
    <property type="entry name" value="NTF2-like_dom_sf"/>
</dbReference>
<feature type="chain" id="PRO_5040510920" description="SnoaL-like domain-containing protein" evidence="1">
    <location>
        <begin position="20"/>
        <end position="147"/>
    </location>
</feature>
<organism evidence="2 3">
    <name type="scientific">Crepidotus variabilis</name>
    <dbReference type="NCBI Taxonomy" id="179855"/>
    <lineage>
        <taxon>Eukaryota</taxon>
        <taxon>Fungi</taxon>
        <taxon>Dikarya</taxon>
        <taxon>Basidiomycota</taxon>
        <taxon>Agaricomycotina</taxon>
        <taxon>Agaricomycetes</taxon>
        <taxon>Agaricomycetidae</taxon>
        <taxon>Agaricales</taxon>
        <taxon>Agaricineae</taxon>
        <taxon>Crepidotaceae</taxon>
        <taxon>Crepidotus</taxon>
    </lineage>
</organism>
<gene>
    <name evidence="2" type="ORF">CPB83DRAFT_895691</name>
</gene>
<dbReference type="AlphaFoldDB" id="A0A9P6EDK2"/>
<reference evidence="2" key="1">
    <citation type="submission" date="2020-11" db="EMBL/GenBank/DDBJ databases">
        <authorList>
            <consortium name="DOE Joint Genome Institute"/>
            <person name="Ahrendt S."/>
            <person name="Riley R."/>
            <person name="Andreopoulos W."/>
            <person name="Labutti K."/>
            <person name="Pangilinan J."/>
            <person name="Ruiz-Duenas F.J."/>
            <person name="Barrasa J.M."/>
            <person name="Sanchez-Garcia M."/>
            <person name="Camarero S."/>
            <person name="Miyauchi S."/>
            <person name="Serrano A."/>
            <person name="Linde D."/>
            <person name="Babiker R."/>
            <person name="Drula E."/>
            <person name="Ayuso-Fernandez I."/>
            <person name="Pacheco R."/>
            <person name="Padilla G."/>
            <person name="Ferreira P."/>
            <person name="Barriuso J."/>
            <person name="Kellner H."/>
            <person name="Castanera R."/>
            <person name="Alfaro M."/>
            <person name="Ramirez L."/>
            <person name="Pisabarro A.G."/>
            <person name="Kuo A."/>
            <person name="Tritt A."/>
            <person name="Lipzen A."/>
            <person name="He G."/>
            <person name="Yan M."/>
            <person name="Ng V."/>
            <person name="Cullen D."/>
            <person name="Martin F."/>
            <person name="Rosso M.-N."/>
            <person name="Henrissat B."/>
            <person name="Hibbett D."/>
            <person name="Martinez A.T."/>
            <person name="Grigoriev I.V."/>
        </authorList>
    </citation>
    <scope>NUCLEOTIDE SEQUENCE</scope>
    <source>
        <strain evidence="2">CBS 506.95</strain>
    </source>
</reference>
<accession>A0A9P6EDK2</accession>
<protein>
    <recommendedName>
        <fullName evidence="4">SnoaL-like domain-containing protein</fullName>
    </recommendedName>
</protein>
<dbReference type="SUPFAM" id="SSF54427">
    <property type="entry name" value="NTF2-like"/>
    <property type="match status" value="1"/>
</dbReference>
<feature type="signal peptide" evidence="1">
    <location>
        <begin position="1"/>
        <end position="19"/>
    </location>
</feature>
<dbReference type="OrthoDB" id="2820488at2759"/>
<evidence type="ECO:0000313" key="3">
    <source>
        <dbReference type="Proteomes" id="UP000807306"/>
    </source>
</evidence>
<evidence type="ECO:0008006" key="4">
    <source>
        <dbReference type="Google" id="ProtNLM"/>
    </source>
</evidence>
<evidence type="ECO:0000256" key="1">
    <source>
        <dbReference type="SAM" id="SignalP"/>
    </source>
</evidence>
<keyword evidence="1" id="KW-0732">Signal</keyword>
<sequence length="147" mass="16667">MRRTALFALLASLLPVSRCVCSTTDPATEGQQYEAFKDFSNLFLTQRDLDKAFNEYIPGEYINHNPDVQSGRENALNYLRPIWTSTPVVPAAVFFGQGFGLIHYKVERNGTSIAIMDRYRLNGTCIVEHWDLRQTITGNEANPIAFF</sequence>
<name>A0A9P6EDK2_9AGAR</name>
<evidence type="ECO:0000313" key="2">
    <source>
        <dbReference type="EMBL" id="KAF9526839.1"/>
    </source>
</evidence>
<keyword evidence="3" id="KW-1185">Reference proteome</keyword>
<proteinExistence type="predicted"/>
<dbReference type="EMBL" id="MU157866">
    <property type="protein sequence ID" value="KAF9526839.1"/>
    <property type="molecule type" value="Genomic_DNA"/>
</dbReference>
<dbReference type="Gene3D" id="3.10.450.50">
    <property type="match status" value="1"/>
</dbReference>